<accession>A0A392W085</accession>
<dbReference type="AlphaFoldDB" id="A0A392W085"/>
<dbReference type="CDD" id="cd00167">
    <property type="entry name" value="SANT"/>
    <property type="match status" value="1"/>
</dbReference>
<evidence type="ECO:0000313" key="2">
    <source>
        <dbReference type="Proteomes" id="UP000265520"/>
    </source>
</evidence>
<comment type="caution">
    <text evidence="1">The sequence shown here is derived from an EMBL/GenBank/DDBJ whole genome shotgun (WGS) entry which is preliminary data.</text>
</comment>
<feature type="non-terminal residue" evidence="1">
    <location>
        <position position="48"/>
    </location>
</feature>
<dbReference type="InterPro" id="IPR001005">
    <property type="entry name" value="SANT/Myb"/>
</dbReference>
<dbReference type="InterPro" id="IPR009057">
    <property type="entry name" value="Homeodomain-like_sf"/>
</dbReference>
<protein>
    <submittedName>
        <fullName evidence="1">Transcription factor MYB1R1</fullName>
    </submittedName>
</protein>
<dbReference type="SUPFAM" id="SSF46689">
    <property type="entry name" value="Homeodomain-like"/>
    <property type="match status" value="1"/>
</dbReference>
<name>A0A392W085_9FABA</name>
<organism evidence="1 2">
    <name type="scientific">Trifolium medium</name>
    <dbReference type="NCBI Taxonomy" id="97028"/>
    <lineage>
        <taxon>Eukaryota</taxon>
        <taxon>Viridiplantae</taxon>
        <taxon>Streptophyta</taxon>
        <taxon>Embryophyta</taxon>
        <taxon>Tracheophyta</taxon>
        <taxon>Spermatophyta</taxon>
        <taxon>Magnoliopsida</taxon>
        <taxon>eudicotyledons</taxon>
        <taxon>Gunneridae</taxon>
        <taxon>Pentapetalae</taxon>
        <taxon>rosids</taxon>
        <taxon>fabids</taxon>
        <taxon>Fabales</taxon>
        <taxon>Fabaceae</taxon>
        <taxon>Papilionoideae</taxon>
        <taxon>50 kb inversion clade</taxon>
        <taxon>NPAAA clade</taxon>
        <taxon>Hologalegina</taxon>
        <taxon>IRL clade</taxon>
        <taxon>Trifolieae</taxon>
        <taxon>Trifolium</taxon>
    </lineage>
</organism>
<proteinExistence type="predicted"/>
<keyword evidence="2" id="KW-1185">Reference proteome</keyword>
<dbReference type="EMBL" id="LXQA011346750">
    <property type="protein sequence ID" value="MCI94084.1"/>
    <property type="molecule type" value="Genomic_DNA"/>
</dbReference>
<dbReference type="Gene3D" id="1.10.10.60">
    <property type="entry name" value="Homeodomain-like"/>
    <property type="match status" value="1"/>
</dbReference>
<evidence type="ECO:0000313" key="1">
    <source>
        <dbReference type="EMBL" id="MCI94084.1"/>
    </source>
</evidence>
<sequence length="48" mass="5544">MAAAAAKTLWPTQPTQWTREDIKLFEKALISVSEHSSNRWEEIAEQFP</sequence>
<reference evidence="1 2" key="1">
    <citation type="journal article" date="2018" name="Front. Plant Sci.">
        <title>Red Clover (Trifolium pratense) and Zigzag Clover (T. medium) - A Picture of Genomic Similarities and Differences.</title>
        <authorList>
            <person name="Dluhosova J."/>
            <person name="Istvanek J."/>
            <person name="Nedelnik J."/>
            <person name="Repkova J."/>
        </authorList>
    </citation>
    <scope>NUCLEOTIDE SEQUENCE [LARGE SCALE GENOMIC DNA]</scope>
    <source>
        <strain evidence="2">cv. 10/8</strain>
        <tissue evidence="1">Leaf</tissue>
    </source>
</reference>
<dbReference type="Proteomes" id="UP000265520">
    <property type="component" value="Unassembled WGS sequence"/>
</dbReference>